<keyword evidence="1" id="KW-1185">Reference proteome</keyword>
<sequence length="217" mass="23986">MPISCCCCLSATSEEREPLPVHTRQPCRNIGVFGKEGTLTMKLVNVLAIDTLFSDIAKAFNKQHEDHSAMKQAAQKLKELSGCAPVASLAACIEHIQQEHGACEAQVHVEGYSFSLIVKEKKVPDKLQKVQQQMEELSRSTKRVLATETTLQEMICSVLQSQTQLAERIKSANPEYLDQDFGEKFIATDMSCHSLDNILKTTAMLPRGPGSIISQTH</sequence>
<reference evidence="2" key="1">
    <citation type="submission" date="2025-08" db="UniProtKB">
        <authorList>
            <consortium name="RefSeq"/>
        </authorList>
    </citation>
    <scope>IDENTIFICATION</scope>
    <source>
        <tissue evidence="2">Blood</tissue>
    </source>
</reference>
<gene>
    <name evidence="2" type="primary">LOC106490195</name>
</gene>
<dbReference type="RefSeq" id="XP_067164422.1">
    <property type="nucleotide sequence ID" value="XM_067308321.1"/>
</dbReference>
<dbReference type="Proteomes" id="UP001652627">
    <property type="component" value="Chromosome 19"/>
</dbReference>
<proteinExistence type="predicted"/>
<organism evidence="1 2">
    <name type="scientific">Apteryx mantelli</name>
    <name type="common">North Island brown kiwi</name>
    <dbReference type="NCBI Taxonomy" id="2696672"/>
    <lineage>
        <taxon>Eukaryota</taxon>
        <taxon>Metazoa</taxon>
        <taxon>Chordata</taxon>
        <taxon>Craniata</taxon>
        <taxon>Vertebrata</taxon>
        <taxon>Euteleostomi</taxon>
        <taxon>Archelosauria</taxon>
        <taxon>Archosauria</taxon>
        <taxon>Dinosauria</taxon>
        <taxon>Saurischia</taxon>
        <taxon>Theropoda</taxon>
        <taxon>Coelurosauria</taxon>
        <taxon>Aves</taxon>
        <taxon>Palaeognathae</taxon>
        <taxon>Apterygiformes</taxon>
        <taxon>Apterygidae</taxon>
        <taxon>Apteryx</taxon>
    </lineage>
</organism>
<accession>A0ABM4FHJ3</accession>
<dbReference type="GeneID" id="106490195"/>
<evidence type="ECO:0000313" key="2">
    <source>
        <dbReference type="RefSeq" id="XP_067164422.1"/>
    </source>
</evidence>
<evidence type="ECO:0000313" key="1">
    <source>
        <dbReference type="Proteomes" id="UP001652627"/>
    </source>
</evidence>
<name>A0ABM4FHJ3_9AVES</name>
<protein>
    <submittedName>
        <fullName evidence="2">Uncharacterized protein</fullName>
    </submittedName>
</protein>